<dbReference type="HOGENOM" id="CLU_3013706_0_0_1"/>
<protein>
    <submittedName>
        <fullName evidence="1">Uncharacterized protein</fullName>
    </submittedName>
</protein>
<gene>
    <name evidence="1" type="ORF">M378DRAFT_156452</name>
</gene>
<dbReference type="AlphaFoldDB" id="A0A0C2TSR7"/>
<evidence type="ECO:0000313" key="1">
    <source>
        <dbReference type="EMBL" id="KIL70339.1"/>
    </source>
</evidence>
<sequence length="56" mass="6515">MSNRRRQSFILSFSGRRQLQERINDDYLSASPTMLSEGADSYYAQIRIAFTVSSRH</sequence>
<name>A0A0C2TSR7_AMAMK</name>
<reference evidence="1 2" key="1">
    <citation type="submission" date="2014-04" db="EMBL/GenBank/DDBJ databases">
        <title>Evolutionary Origins and Diversification of the Mycorrhizal Mutualists.</title>
        <authorList>
            <consortium name="DOE Joint Genome Institute"/>
            <consortium name="Mycorrhizal Genomics Consortium"/>
            <person name="Kohler A."/>
            <person name="Kuo A."/>
            <person name="Nagy L.G."/>
            <person name="Floudas D."/>
            <person name="Copeland A."/>
            <person name="Barry K.W."/>
            <person name="Cichocki N."/>
            <person name="Veneault-Fourrey C."/>
            <person name="LaButti K."/>
            <person name="Lindquist E.A."/>
            <person name="Lipzen A."/>
            <person name="Lundell T."/>
            <person name="Morin E."/>
            <person name="Murat C."/>
            <person name="Riley R."/>
            <person name="Ohm R."/>
            <person name="Sun H."/>
            <person name="Tunlid A."/>
            <person name="Henrissat B."/>
            <person name="Grigoriev I.V."/>
            <person name="Hibbett D.S."/>
            <person name="Martin F."/>
        </authorList>
    </citation>
    <scope>NUCLEOTIDE SEQUENCE [LARGE SCALE GENOMIC DNA]</scope>
    <source>
        <strain evidence="1 2">Koide BX008</strain>
    </source>
</reference>
<proteinExistence type="predicted"/>
<dbReference type="EMBL" id="KN818224">
    <property type="protein sequence ID" value="KIL70339.1"/>
    <property type="molecule type" value="Genomic_DNA"/>
</dbReference>
<keyword evidence="2" id="KW-1185">Reference proteome</keyword>
<dbReference type="Proteomes" id="UP000054549">
    <property type="component" value="Unassembled WGS sequence"/>
</dbReference>
<dbReference type="InParanoid" id="A0A0C2TSR7"/>
<organism evidence="1 2">
    <name type="scientific">Amanita muscaria (strain Koide BX008)</name>
    <dbReference type="NCBI Taxonomy" id="946122"/>
    <lineage>
        <taxon>Eukaryota</taxon>
        <taxon>Fungi</taxon>
        <taxon>Dikarya</taxon>
        <taxon>Basidiomycota</taxon>
        <taxon>Agaricomycotina</taxon>
        <taxon>Agaricomycetes</taxon>
        <taxon>Agaricomycetidae</taxon>
        <taxon>Agaricales</taxon>
        <taxon>Pluteineae</taxon>
        <taxon>Amanitaceae</taxon>
        <taxon>Amanita</taxon>
    </lineage>
</organism>
<evidence type="ECO:0000313" key="2">
    <source>
        <dbReference type="Proteomes" id="UP000054549"/>
    </source>
</evidence>
<accession>A0A0C2TSR7</accession>